<evidence type="ECO:0000256" key="1">
    <source>
        <dbReference type="ARBA" id="ARBA00007310"/>
    </source>
</evidence>
<dbReference type="GO" id="GO:0005524">
    <property type="term" value="F:ATP binding"/>
    <property type="evidence" value="ECO:0007669"/>
    <property type="project" value="UniProtKB-UniRule"/>
</dbReference>
<reference evidence="10" key="1">
    <citation type="journal article" date="2020" name="bioRxiv">
        <title>Comparative genomics of Chlamydomonas.</title>
        <authorList>
            <person name="Craig R.J."/>
            <person name="Hasan A.R."/>
            <person name="Ness R.W."/>
            <person name="Keightley P.D."/>
        </authorList>
    </citation>
    <scope>NUCLEOTIDE SEQUENCE</scope>
    <source>
        <strain evidence="10">SAG 7.73</strain>
    </source>
</reference>
<feature type="compositionally biased region" description="Gly residues" evidence="8">
    <location>
        <begin position="255"/>
        <end position="264"/>
    </location>
</feature>
<dbReference type="PANTHER" id="PTHR47968:SF23">
    <property type="entry name" value="KINESIN-LIKE PROTEIN KIN-7A"/>
    <property type="match status" value="1"/>
</dbReference>
<gene>
    <name evidence="10" type="ORF">HXX76_008315</name>
</gene>
<dbReference type="InterPro" id="IPR027417">
    <property type="entry name" value="P-loop_NTPase"/>
</dbReference>
<evidence type="ECO:0000313" key="11">
    <source>
        <dbReference type="Proteomes" id="UP000650467"/>
    </source>
</evidence>
<sequence length="1544" mass="163234">MTTNSEALGTAVHLPGKSEKVWVGVRVRPLLQHEVDAKETVAWRAADNCTLKCLAEDKGTASHQQKSVQQNAFLYDRVFADSCTSEEVYAAAAQPMVQSAMEGYNCTLFAYGQTGSGKTTTMRSVMQHAAKDIFAHISRTRDRDFVLRMCAIEVYNEVVHDLFVDTDTNLKINDDKEKGPVVVDLSEQNIESEEHLLKMLKAVEGRRQVRETKMNQKSSRSHLVVRLYVESRPALASDEDASSDDGSMASDDSSSGGGAGGSGAGVQAPRMSTINFVDLAGSERLTQASMTDDADKEKLRQKEASNINVSLLTLGKVIRALGAAASKRGGGGEHVPYRESNLTRILQPSLAGNSRMAIVCNLSPASGSVDNSRAALHFANHAKNVTMRPVVNEVRDEQALIHKMEVEIAELRRKLARMDRPERGSRKSGAKALLAEKDAELRAKEEAMQQALQERAALERKLGQMEKFIIRGGSGSPAQGLRRSFDGVDMNGLNASVAGLAGGAGGYGRGVSGALAGAAAGAAGMSVRASWNPTSTTSPLDGRANAASAANKLAAALGRSVAPPNRLLLDFWMLKPDVRKHLNKMEGTAGGAGGAAGTSPQLARGGGMVGASVAAGGSSFAFADALNAAAAGTQRQSCMPGLRTEIGKLQTPEGVKAQEALTALQAEVRAYSQQPAAAAAVAAAASATPDTADRWLGQLNEMLQTMEARQQQLAAEAAAAVAASGTGREAGDSAQVKDGGEDGADPADPLLQPPSDEDQAALMEYLRSEVARLQRMRAANEQTKQAMDSLASKVENLHEPASAVVAGAPDGAETAHAGAAEVLERLQTALEEADALEECDEEYEEDTATQDGRNPGSAGGRQSVPRRRRAGAAAGNGEATSSQRYDSPVATGHAATAGAVLPGASPAAGPHRLSGAKLPRAMLSDADGLDAAEGGAVLKSPRRGLMASPHGTPSAALTSTPNSKIPRPAGATMSASVGAMAHAALAHHGSDSPRGLADTADDMALRRMRTPSLSMQASDGEPGAARTASVSSRGALLRWDTDRAKRIISREKDAIHSWYAAEVSRLKAAFHKEAQADVEAMKEAVERYKGMFEETQERVERLNMQKQLLIKQVLQLELAVDEAEQRETKSAALIAQLTAERDQAQYEAVQAKGRAQAAFLQAQRAQAALQEAHASHRPLTPNEQHAFIDDDDDDWANAPTPEALLAQICELWHRLHVPLVYRSRFYLLFRNKELIYLSMEQRRLRHRLEQLQSESDLGMDYFVSRSKPLEKAKRALELERKVLAHAMRYSYNESQREELFEAWGVKPNSKGRKVQLVKKLWDPAFTQDQAGIEACAQVVCQLAGPDATEQFMQLVFGNTAEAVARPTPVGALMQTLVRRVTTPRQRSKGTPSAAPTASGATQANNPGMVTPRGASVGGMLSQLAGRVGSFLSRENAGGGRTPGLPPMAPQATPRGAPPPAPLAEGATPRHTPVGFASPPQGGPQGEMGPMTKNLAAGGGTPLPSARGPGPADRPPTYPSQAAGTPPASARGAPTYAAVPGRAGA</sequence>
<organism evidence="10 11">
    <name type="scientific">Chlamydomonas incerta</name>
    <dbReference type="NCBI Taxonomy" id="51695"/>
    <lineage>
        <taxon>Eukaryota</taxon>
        <taxon>Viridiplantae</taxon>
        <taxon>Chlorophyta</taxon>
        <taxon>core chlorophytes</taxon>
        <taxon>Chlorophyceae</taxon>
        <taxon>CS clade</taxon>
        <taxon>Chlamydomonadales</taxon>
        <taxon>Chlamydomonadaceae</taxon>
        <taxon>Chlamydomonas</taxon>
    </lineage>
</organism>
<dbReference type="SUPFAM" id="SSF52540">
    <property type="entry name" value="P-loop containing nucleoside triphosphate hydrolases"/>
    <property type="match status" value="1"/>
</dbReference>
<evidence type="ECO:0000313" key="10">
    <source>
        <dbReference type="EMBL" id="KAG2433246.1"/>
    </source>
</evidence>
<keyword evidence="7" id="KW-0175">Coiled coil</keyword>
<proteinExistence type="inferred from homology"/>
<feature type="region of interest" description="Disordered" evidence="8">
    <location>
        <begin position="1431"/>
        <end position="1544"/>
    </location>
</feature>
<keyword evidence="11" id="KW-1185">Reference proteome</keyword>
<keyword evidence="3 6" id="KW-0547">Nucleotide-binding</keyword>
<feature type="binding site" evidence="6">
    <location>
        <begin position="112"/>
        <end position="119"/>
    </location>
    <ligand>
        <name>ATP</name>
        <dbReference type="ChEBI" id="CHEBI:30616"/>
    </ligand>
</feature>
<feature type="compositionally biased region" description="Low complexity" evidence="8">
    <location>
        <begin position="244"/>
        <end position="254"/>
    </location>
</feature>
<name>A0A835SWV3_CHLIN</name>
<evidence type="ECO:0000256" key="8">
    <source>
        <dbReference type="SAM" id="MobiDB-lite"/>
    </source>
</evidence>
<dbReference type="PROSITE" id="PS50067">
    <property type="entry name" value="KINESIN_MOTOR_2"/>
    <property type="match status" value="1"/>
</dbReference>
<feature type="coiled-coil region" evidence="7">
    <location>
        <begin position="1071"/>
        <end position="1154"/>
    </location>
</feature>
<dbReference type="GO" id="GO:0007018">
    <property type="term" value="P:microtubule-based movement"/>
    <property type="evidence" value="ECO:0007669"/>
    <property type="project" value="InterPro"/>
</dbReference>
<dbReference type="InterPro" id="IPR001752">
    <property type="entry name" value="Kinesin_motor_dom"/>
</dbReference>
<dbReference type="InterPro" id="IPR019821">
    <property type="entry name" value="Kinesin_motor_CS"/>
</dbReference>
<dbReference type="PRINTS" id="PR00380">
    <property type="entry name" value="KINESINHEAVY"/>
</dbReference>
<dbReference type="SMART" id="SM00129">
    <property type="entry name" value="KISc"/>
    <property type="match status" value="1"/>
</dbReference>
<feature type="region of interest" description="Disordered" evidence="8">
    <location>
        <begin position="837"/>
        <end position="887"/>
    </location>
</feature>
<evidence type="ECO:0000256" key="5">
    <source>
        <dbReference type="ARBA" id="ARBA00023175"/>
    </source>
</evidence>
<dbReference type="Gene3D" id="3.40.850.10">
    <property type="entry name" value="Kinesin motor domain"/>
    <property type="match status" value="1"/>
</dbReference>
<comment type="similarity">
    <text evidence="1">Belongs to the TRAFAC class myosin-kinesin ATPase superfamily. Kinesin family. KIN-7 subfamily.</text>
</comment>
<dbReference type="GO" id="GO:0003777">
    <property type="term" value="F:microtubule motor activity"/>
    <property type="evidence" value="ECO:0007669"/>
    <property type="project" value="InterPro"/>
</dbReference>
<dbReference type="PROSITE" id="PS00411">
    <property type="entry name" value="KINESIN_MOTOR_1"/>
    <property type="match status" value="1"/>
</dbReference>
<dbReference type="Pfam" id="PF00225">
    <property type="entry name" value="Kinesin"/>
    <property type="match status" value="1"/>
</dbReference>
<evidence type="ECO:0000256" key="6">
    <source>
        <dbReference type="PROSITE-ProRule" id="PRU00283"/>
    </source>
</evidence>
<feature type="region of interest" description="Disordered" evidence="8">
    <location>
        <begin position="724"/>
        <end position="756"/>
    </location>
</feature>
<comment type="caution">
    <text evidence="10">The sequence shown here is derived from an EMBL/GenBank/DDBJ whole genome shotgun (WGS) entry which is preliminary data.</text>
</comment>
<evidence type="ECO:0000259" key="9">
    <source>
        <dbReference type="PROSITE" id="PS50067"/>
    </source>
</evidence>
<feature type="coiled-coil region" evidence="7">
    <location>
        <begin position="394"/>
        <end position="468"/>
    </location>
</feature>
<feature type="region of interest" description="Disordered" evidence="8">
    <location>
        <begin position="942"/>
        <end position="974"/>
    </location>
</feature>
<dbReference type="InterPro" id="IPR027640">
    <property type="entry name" value="Kinesin-like_fam"/>
</dbReference>
<keyword evidence="2" id="KW-0493">Microtubule</keyword>
<dbReference type="Proteomes" id="UP000650467">
    <property type="component" value="Unassembled WGS sequence"/>
</dbReference>
<dbReference type="InterPro" id="IPR021881">
    <property type="entry name" value="NACK_C"/>
</dbReference>
<feature type="compositionally biased region" description="Low complexity" evidence="8">
    <location>
        <begin position="1389"/>
        <end position="1401"/>
    </location>
</feature>
<feature type="compositionally biased region" description="Acidic residues" evidence="8">
    <location>
        <begin position="837"/>
        <end position="848"/>
    </location>
</feature>
<dbReference type="Pfam" id="PF11995">
    <property type="entry name" value="DUF3490"/>
    <property type="match status" value="1"/>
</dbReference>
<dbReference type="GO" id="GO:0008017">
    <property type="term" value="F:microtubule binding"/>
    <property type="evidence" value="ECO:0007669"/>
    <property type="project" value="InterPro"/>
</dbReference>
<dbReference type="OrthoDB" id="3176171at2759"/>
<protein>
    <recommendedName>
        <fullName evidence="9">Kinesin motor domain-containing protein</fullName>
    </recommendedName>
</protein>
<dbReference type="EMBL" id="JAEHOC010000019">
    <property type="protein sequence ID" value="KAG2433246.1"/>
    <property type="molecule type" value="Genomic_DNA"/>
</dbReference>
<feature type="region of interest" description="Disordered" evidence="8">
    <location>
        <begin position="1379"/>
        <end position="1416"/>
    </location>
</feature>
<dbReference type="PANTHER" id="PTHR47968">
    <property type="entry name" value="CENTROMERE PROTEIN E"/>
    <property type="match status" value="1"/>
</dbReference>
<feature type="domain" description="Kinesin motor" evidence="9">
    <location>
        <begin position="20"/>
        <end position="385"/>
    </location>
</feature>
<feature type="region of interest" description="Disordered" evidence="8">
    <location>
        <begin position="235"/>
        <end position="267"/>
    </location>
</feature>
<keyword evidence="5 6" id="KW-0505">Motor protein</keyword>
<evidence type="ECO:0000256" key="2">
    <source>
        <dbReference type="ARBA" id="ARBA00022701"/>
    </source>
</evidence>
<dbReference type="GO" id="GO:0005874">
    <property type="term" value="C:microtubule"/>
    <property type="evidence" value="ECO:0007669"/>
    <property type="project" value="UniProtKB-KW"/>
</dbReference>
<evidence type="ECO:0000256" key="3">
    <source>
        <dbReference type="ARBA" id="ARBA00022741"/>
    </source>
</evidence>
<evidence type="ECO:0000256" key="7">
    <source>
        <dbReference type="SAM" id="Coils"/>
    </source>
</evidence>
<accession>A0A835SWV3</accession>
<keyword evidence="4 6" id="KW-0067">ATP-binding</keyword>
<evidence type="ECO:0000256" key="4">
    <source>
        <dbReference type="ARBA" id="ARBA00022840"/>
    </source>
</evidence>
<dbReference type="InterPro" id="IPR036961">
    <property type="entry name" value="Kinesin_motor_dom_sf"/>
</dbReference>